<evidence type="ECO:0000256" key="3">
    <source>
        <dbReference type="ARBA" id="ARBA00022553"/>
    </source>
</evidence>
<dbReference type="RefSeq" id="WP_307328397.1">
    <property type="nucleotide sequence ID" value="NZ_JAUSUG010000016.1"/>
</dbReference>
<dbReference type="InterPro" id="IPR001789">
    <property type="entry name" value="Sig_transdc_resp-reg_receiver"/>
</dbReference>
<evidence type="ECO:0000256" key="7">
    <source>
        <dbReference type="ARBA" id="ARBA00023159"/>
    </source>
</evidence>
<evidence type="ECO:0000256" key="5">
    <source>
        <dbReference type="ARBA" id="ARBA00023015"/>
    </source>
</evidence>
<evidence type="ECO:0000256" key="4">
    <source>
        <dbReference type="ARBA" id="ARBA00023012"/>
    </source>
</evidence>
<sequence>MGDRILLVDDEQEMRKLLRVCLTPYSYLLDEASNGEEAIDKIIADSYDLILLDIMMPEIDGFELLKTLREHLDNKTPVILLTALGDTERIVEGLKLGADDYIVKPFEPKELAARVESVLRRTKNYKSKVDSFIVNDLVFQPSSYKVSYNNKILPLTKKEFQIFYRLASNRGKVYSRDHLLELEWGMEYEGDNRTVDTHVKNIREKLKTVGYENAIIETVWGIGYKVPDES</sequence>
<evidence type="ECO:0000259" key="11">
    <source>
        <dbReference type="PROSITE" id="PS50110"/>
    </source>
</evidence>
<keyword evidence="14" id="KW-1185">Reference proteome</keyword>
<evidence type="ECO:0000313" key="13">
    <source>
        <dbReference type="EMBL" id="MDQ0256372.1"/>
    </source>
</evidence>
<feature type="modified residue" description="4-aspartylphosphate" evidence="9">
    <location>
        <position position="53"/>
    </location>
</feature>
<dbReference type="SMART" id="SM00862">
    <property type="entry name" value="Trans_reg_C"/>
    <property type="match status" value="1"/>
</dbReference>
<evidence type="ECO:0000256" key="2">
    <source>
        <dbReference type="ARBA" id="ARBA00022490"/>
    </source>
</evidence>
<feature type="domain" description="OmpR/PhoB-type" evidence="12">
    <location>
        <begin position="129"/>
        <end position="228"/>
    </location>
</feature>
<dbReference type="InterPro" id="IPR011006">
    <property type="entry name" value="CheY-like_superfamily"/>
</dbReference>
<dbReference type="InterPro" id="IPR036388">
    <property type="entry name" value="WH-like_DNA-bd_sf"/>
</dbReference>
<reference evidence="13 14" key="1">
    <citation type="submission" date="2023-07" db="EMBL/GenBank/DDBJ databases">
        <title>Genomic Encyclopedia of Type Strains, Phase IV (KMG-IV): sequencing the most valuable type-strain genomes for metagenomic binning, comparative biology and taxonomic classification.</title>
        <authorList>
            <person name="Goeker M."/>
        </authorList>
    </citation>
    <scope>NUCLEOTIDE SEQUENCE [LARGE SCALE GENOMIC DNA]</scope>
    <source>
        <strain evidence="13 14">DSM 9768</strain>
    </source>
</reference>
<organism evidence="13 14">
    <name type="scientific">Evansella vedderi</name>
    <dbReference type="NCBI Taxonomy" id="38282"/>
    <lineage>
        <taxon>Bacteria</taxon>
        <taxon>Bacillati</taxon>
        <taxon>Bacillota</taxon>
        <taxon>Bacilli</taxon>
        <taxon>Bacillales</taxon>
        <taxon>Bacillaceae</taxon>
        <taxon>Evansella</taxon>
    </lineage>
</organism>
<protein>
    <submittedName>
        <fullName evidence="13">Two-component system response regulator ResD</fullName>
    </submittedName>
</protein>
<dbReference type="SUPFAM" id="SSF52172">
    <property type="entry name" value="CheY-like"/>
    <property type="match status" value="1"/>
</dbReference>
<proteinExistence type="predicted"/>
<comment type="subcellular location">
    <subcellularLocation>
        <location evidence="1">Cytoplasm</location>
    </subcellularLocation>
</comment>
<comment type="caution">
    <text evidence="13">The sequence shown here is derived from an EMBL/GenBank/DDBJ whole genome shotgun (WGS) entry which is preliminary data.</text>
</comment>
<dbReference type="InterPro" id="IPR039420">
    <property type="entry name" value="WalR-like"/>
</dbReference>
<dbReference type="PROSITE" id="PS50110">
    <property type="entry name" value="RESPONSE_REGULATORY"/>
    <property type="match status" value="1"/>
</dbReference>
<dbReference type="CDD" id="cd00383">
    <property type="entry name" value="trans_reg_C"/>
    <property type="match status" value="1"/>
</dbReference>
<dbReference type="PANTHER" id="PTHR48111">
    <property type="entry name" value="REGULATOR OF RPOS"/>
    <property type="match status" value="1"/>
</dbReference>
<dbReference type="Pfam" id="PF00072">
    <property type="entry name" value="Response_reg"/>
    <property type="match status" value="1"/>
</dbReference>
<keyword evidence="8" id="KW-0804">Transcription</keyword>
<feature type="domain" description="Response regulatory" evidence="11">
    <location>
        <begin position="4"/>
        <end position="119"/>
    </location>
</feature>
<evidence type="ECO:0000256" key="9">
    <source>
        <dbReference type="PROSITE-ProRule" id="PRU00169"/>
    </source>
</evidence>
<evidence type="ECO:0000313" key="14">
    <source>
        <dbReference type="Proteomes" id="UP001230005"/>
    </source>
</evidence>
<evidence type="ECO:0000256" key="10">
    <source>
        <dbReference type="PROSITE-ProRule" id="PRU01091"/>
    </source>
</evidence>
<evidence type="ECO:0000259" key="12">
    <source>
        <dbReference type="PROSITE" id="PS51755"/>
    </source>
</evidence>
<feature type="DNA-binding region" description="OmpR/PhoB-type" evidence="10">
    <location>
        <begin position="129"/>
        <end position="228"/>
    </location>
</feature>
<evidence type="ECO:0000256" key="8">
    <source>
        <dbReference type="ARBA" id="ARBA00023163"/>
    </source>
</evidence>
<dbReference type="SMART" id="SM00448">
    <property type="entry name" value="REC"/>
    <property type="match status" value="1"/>
</dbReference>
<dbReference type="Gene3D" id="1.10.10.10">
    <property type="entry name" value="Winged helix-like DNA-binding domain superfamily/Winged helix DNA-binding domain"/>
    <property type="match status" value="1"/>
</dbReference>
<keyword evidence="5" id="KW-0805">Transcription regulation</keyword>
<keyword evidence="3 9" id="KW-0597">Phosphoprotein</keyword>
<dbReference type="PANTHER" id="PTHR48111:SF44">
    <property type="entry name" value="TRANSCRIPTIONAL REGULATORY PROTEIN RESD"/>
    <property type="match status" value="1"/>
</dbReference>
<keyword evidence="2" id="KW-0963">Cytoplasm</keyword>
<dbReference type="Gene3D" id="3.40.50.2300">
    <property type="match status" value="1"/>
</dbReference>
<accession>A0ABT9ZYR1</accession>
<keyword evidence="6 10" id="KW-0238">DNA-binding</keyword>
<evidence type="ECO:0000256" key="1">
    <source>
        <dbReference type="ARBA" id="ARBA00004496"/>
    </source>
</evidence>
<dbReference type="PROSITE" id="PS51755">
    <property type="entry name" value="OMPR_PHOB"/>
    <property type="match status" value="1"/>
</dbReference>
<keyword evidence="7" id="KW-0010">Activator</keyword>
<dbReference type="Proteomes" id="UP001230005">
    <property type="component" value="Unassembled WGS sequence"/>
</dbReference>
<gene>
    <name evidence="13" type="ORF">J2S74_003792</name>
</gene>
<evidence type="ECO:0000256" key="6">
    <source>
        <dbReference type="ARBA" id="ARBA00023125"/>
    </source>
</evidence>
<keyword evidence="4" id="KW-0902">Two-component regulatory system</keyword>
<name>A0ABT9ZYR1_9BACI</name>
<dbReference type="Pfam" id="PF00486">
    <property type="entry name" value="Trans_reg_C"/>
    <property type="match status" value="1"/>
</dbReference>
<dbReference type="InterPro" id="IPR001867">
    <property type="entry name" value="OmpR/PhoB-type_DNA-bd"/>
</dbReference>
<dbReference type="EMBL" id="JAUSUG010000016">
    <property type="protein sequence ID" value="MDQ0256372.1"/>
    <property type="molecule type" value="Genomic_DNA"/>
</dbReference>